<dbReference type="SUPFAM" id="SSF49562">
    <property type="entry name" value="C2 domain (Calcium/lipid-binding domain, CaLB)"/>
    <property type="match status" value="2"/>
</dbReference>
<sequence>MDAGRRLGVARCQLRGWAETGQLISRPGAGASLAGFEATLGSVPLSTPQQQPPGTGGTPRWGADPAHPLPLPSSGSSDPYCVVKVDNEVVARTATVWKSLNPFWGEEYTLRLPRGFRSLAVYVLDEDTVGQDDVIGKVSLGRQQISAEPRGEWGACRGAEGGAAGHIPTPRGARPSPSAGVDSWLSLAPVDPNEEVQGEIHLELRVLEQGHPRVLRCHLIEARDLAPRDLSGTSDPFARVSCCGRALETAVIKKTRFPRWDEVLEFELAEGEPGEAVLSVEVWDWDIVGKNDFLGRVEFPLDAICTDPPKGWFQLLPFPSTAEDPGGRLGALRLAVRLVEDRVLPPPYYQPLIQLLTEPILCPGQPPAGTALAILEEVTSGESRQDVATKLVKIFLGQGLAVPLLDYLTARELARTTDPNTLFRSNSLASKSVEQFMKVVGLPYLHEVLKPVVNRIFEEKKYVELDPGKMELSRSRRVRRGRLGGTRCLPHPKPPHPRVSCGRGSPIAAEPRDHLNDFWLTRGGPFLGIGCPLTRRHPRRRISFKGSLSEARVRESSLELLKGYLGDIVDAIAGSVEKCPLVMRMAFKQLRRRVEERFPSAQHEEVRYFAISGFLFLRFFAPAVLTPKLFSLREQHADPRTGRTLLLLAKALQSIGNLGLQLGQGKEPWMAPLHAVLLPSVTRVKAFLDSLVAVESTEGERARRVLRGHGGHHWCWVRPCQHPTRRGGIAPAVPRTLGASPGSGTRSVPMAGDGHPRAGGGGGTWGDAAASLPGHAAAAAGEGPVPPALFCPSATIKEGYLHTRTAGGPKLLPRFAFKKRYFWLSSEALTYSKSPEWQERCSIPVPWMRAVERVDEGTFQHPHVMQIVAQDGAGQLHTTYIQCKSGQELWQWLWAVRQASSANEAMLPTCHPGTFRGGRWTCCLQPASTAPGCSRTHSTVALGEWSDPLDPSAAAQTLYGHLRRAGARLRAAGAEGPEGGAAAEPPCPGQAGGPVGGRLQAVLRDLDIAHDAFARRDDAPGPPPSPPPAPAPAI</sequence>
<evidence type="ECO:0000256" key="2">
    <source>
        <dbReference type="ARBA" id="ARBA00022723"/>
    </source>
</evidence>
<feature type="region of interest" description="Disordered" evidence="7">
    <location>
        <begin position="970"/>
        <end position="1034"/>
    </location>
</feature>
<keyword evidence="12" id="KW-1185">Reference proteome</keyword>
<dbReference type="SMART" id="SM00323">
    <property type="entry name" value="RasGAP"/>
    <property type="match status" value="1"/>
</dbReference>
<dbReference type="InterPro" id="IPR001849">
    <property type="entry name" value="PH_domain"/>
</dbReference>
<evidence type="ECO:0000259" key="8">
    <source>
        <dbReference type="PROSITE" id="PS50003"/>
    </source>
</evidence>
<dbReference type="PANTHER" id="PTHR10194">
    <property type="entry name" value="RAS GTPASE-ACTIVATING PROTEINS"/>
    <property type="match status" value="1"/>
</dbReference>
<dbReference type="SMART" id="SM00233">
    <property type="entry name" value="PH"/>
    <property type="match status" value="1"/>
</dbReference>
<feature type="domain" description="PH" evidence="8">
    <location>
        <begin position="794"/>
        <end position="901"/>
    </location>
</feature>
<dbReference type="InterPro" id="IPR035892">
    <property type="entry name" value="C2_domain_sf"/>
</dbReference>
<evidence type="ECO:0000313" key="12">
    <source>
        <dbReference type="Proteomes" id="UP001333110"/>
    </source>
</evidence>
<feature type="region of interest" description="Disordered" evidence="7">
    <location>
        <begin position="42"/>
        <end position="74"/>
    </location>
</feature>
<comment type="caution">
    <text evidence="11">The sequence shown here is derived from an EMBL/GenBank/DDBJ whole genome shotgun (WGS) entry which is preliminary data.</text>
</comment>
<dbReference type="PROSITE" id="PS50003">
    <property type="entry name" value="PH_DOMAIN"/>
    <property type="match status" value="1"/>
</dbReference>
<evidence type="ECO:0000256" key="1">
    <source>
        <dbReference type="ARBA" id="ARBA00022468"/>
    </source>
</evidence>
<dbReference type="InterPro" id="IPR011993">
    <property type="entry name" value="PH-like_dom_sf"/>
</dbReference>
<dbReference type="InterPro" id="IPR023152">
    <property type="entry name" value="RasGAP_CS"/>
</dbReference>
<evidence type="ECO:0000256" key="3">
    <source>
        <dbReference type="ARBA" id="ARBA00022737"/>
    </source>
</evidence>
<feature type="compositionally biased region" description="Low complexity" evidence="7">
    <location>
        <begin position="970"/>
        <end position="984"/>
    </location>
</feature>
<dbReference type="InterPro" id="IPR008936">
    <property type="entry name" value="Rho_GTPase_activation_prot"/>
</dbReference>
<dbReference type="Pfam" id="PF00779">
    <property type="entry name" value="BTK"/>
    <property type="match status" value="1"/>
</dbReference>
<reference evidence="11 12" key="1">
    <citation type="journal article" date="2023" name="J. Hered.">
        <title>Chromosome-level genome of the wood stork (Mycteria americana) provides insight into avian chromosome evolution.</title>
        <authorList>
            <person name="Flamio R. Jr."/>
            <person name="Ramstad K.M."/>
        </authorList>
    </citation>
    <scope>NUCLEOTIDE SEQUENCE [LARGE SCALE GENOMIC DNA]</scope>
    <source>
        <strain evidence="11">JAX WOST 10</strain>
    </source>
</reference>
<dbReference type="Pfam" id="PF00168">
    <property type="entry name" value="C2"/>
    <property type="match status" value="2"/>
</dbReference>
<dbReference type="Proteomes" id="UP001333110">
    <property type="component" value="Unassembled WGS sequence"/>
</dbReference>
<dbReference type="Gene3D" id="2.30.29.30">
    <property type="entry name" value="Pleckstrin-homology domain (PH domain)/Phosphotyrosine-binding domain (PTB)"/>
    <property type="match status" value="1"/>
</dbReference>
<dbReference type="Pfam" id="PF00616">
    <property type="entry name" value="RasGAP"/>
    <property type="match status" value="1"/>
</dbReference>
<keyword evidence="1" id="KW-0343">GTPase activation</keyword>
<dbReference type="Pfam" id="PF00169">
    <property type="entry name" value="PH"/>
    <property type="match status" value="1"/>
</dbReference>
<dbReference type="GO" id="GO:0005096">
    <property type="term" value="F:GTPase activator activity"/>
    <property type="evidence" value="ECO:0007669"/>
    <property type="project" value="UniProtKB-KW"/>
</dbReference>
<name>A0AAN7MWI0_MYCAM</name>
<dbReference type="SUPFAM" id="SSF48350">
    <property type="entry name" value="GTPase activation domain, GAP"/>
    <property type="match status" value="1"/>
</dbReference>
<dbReference type="GO" id="GO:0035556">
    <property type="term" value="P:intracellular signal transduction"/>
    <property type="evidence" value="ECO:0007669"/>
    <property type="project" value="InterPro"/>
</dbReference>
<proteinExistence type="predicted"/>
<evidence type="ECO:0000259" key="10">
    <source>
        <dbReference type="PROSITE" id="PS50018"/>
    </source>
</evidence>
<evidence type="ECO:0000313" key="11">
    <source>
        <dbReference type="EMBL" id="KAK4813234.1"/>
    </source>
</evidence>
<keyword evidence="3" id="KW-0677">Repeat</keyword>
<dbReference type="InterPro" id="IPR001936">
    <property type="entry name" value="RasGAP_dom"/>
</dbReference>
<feature type="region of interest" description="Disordered" evidence="7">
    <location>
        <begin position="483"/>
        <end position="502"/>
    </location>
</feature>
<dbReference type="PANTHER" id="PTHR10194:SF3">
    <property type="entry name" value="RASGAP-ACTIVATING-LIKE PROTEIN 1"/>
    <property type="match status" value="1"/>
</dbReference>
<protein>
    <recommendedName>
        <fullName evidence="13">RAS protein activator like 1</fullName>
    </recommendedName>
</protein>
<keyword evidence="2" id="KW-0479">Metal-binding</keyword>
<evidence type="ECO:0000256" key="5">
    <source>
        <dbReference type="ARBA" id="ARBA00022833"/>
    </source>
</evidence>
<dbReference type="SMART" id="SM00239">
    <property type="entry name" value="C2"/>
    <property type="match status" value="2"/>
</dbReference>
<dbReference type="PROSITE" id="PS50004">
    <property type="entry name" value="C2"/>
    <property type="match status" value="2"/>
</dbReference>
<evidence type="ECO:0000256" key="4">
    <source>
        <dbReference type="ARBA" id="ARBA00022771"/>
    </source>
</evidence>
<feature type="compositionally biased region" description="Basic and acidic residues" evidence="7">
    <location>
        <begin position="1004"/>
        <end position="1019"/>
    </location>
</feature>
<keyword evidence="4 6" id="KW-0863">Zinc-finger</keyword>
<evidence type="ECO:0008006" key="13">
    <source>
        <dbReference type="Google" id="ProtNLM"/>
    </source>
</evidence>
<dbReference type="GO" id="GO:0008270">
    <property type="term" value="F:zinc ion binding"/>
    <property type="evidence" value="ECO:0007669"/>
    <property type="project" value="UniProtKB-KW"/>
</dbReference>
<evidence type="ECO:0000256" key="7">
    <source>
        <dbReference type="SAM" id="MobiDB-lite"/>
    </source>
</evidence>
<dbReference type="PROSITE" id="PS51113">
    <property type="entry name" value="ZF_BTK"/>
    <property type="match status" value="1"/>
</dbReference>
<dbReference type="FunFam" id="2.30.29.30:FF:000283">
    <property type="entry name" value="Ras GTPase-activating protein 4 isoform 1"/>
    <property type="match status" value="1"/>
</dbReference>
<dbReference type="Gene3D" id="2.60.40.150">
    <property type="entry name" value="C2 domain"/>
    <property type="match status" value="2"/>
</dbReference>
<feature type="compositionally biased region" description="Pro residues" evidence="7">
    <location>
        <begin position="1020"/>
        <end position="1034"/>
    </location>
</feature>
<keyword evidence="5" id="KW-0862">Zinc</keyword>
<evidence type="ECO:0000259" key="9">
    <source>
        <dbReference type="PROSITE" id="PS50004"/>
    </source>
</evidence>
<feature type="domain" description="C2" evidence="9">
    <location>
        <begin position="39"/>
        <end position="154"/>
    </location>
</feature>
<gene>
    <name evidence="11" type="ORF">QYF61_018035</name>
</gene>
<feature type="region of interest" description="Disordered" evidence="7">
    <location>
        <begin position="731"/>
        <end position="765"/>
    </location>
</feature>
<dbReference type="PROSITE" id="PS50018">
    <property type="entry name" value="RAS_GTPASE_ACTIV_2"/>
    <property type="match status" value="1"/>
</dbReference>
<dbReference type="InterPro" id="IPR000008">
    <property type="entry name" value="C2_dom"/>
</dbReference>
<feature type="domain" description="C2" evidence="9">
    <location>
        <begin position="196"/>
        <end position="313"/>
    </location>
</feature>
<dbReference type="PROSITE" id="PS00509">
    <property type="entry name" value="RAS_GTPASE_ACTIV_1"/>
    <property type="match status" value="1"/>
</dbReference>
<accession>A0AAN7MWI0</accession>
<dbReference type="SUPFAM" id="SSF50729">
    <property type="entry name" value="PH domain-like"/>
    <property type="match status" value="1"/>
</dbReference>
<feature type="domain" description="Ras-GAP" evidence="10">
    <location>
        <begin position="383"/>
        <end position="657"/>
    </location>
</feature>
<dbReference type="SMART" id="SM00107">
    <property type="entry name" value="BTK"/>
    <property type="match status" value="1"/>
</dbReference>
<evidence type="ECO:0000256" key="6">
    <source>
        <dbReference type="PROSITE-ProRule" id="PRU00432"/>
    </source>
</evidence>
<dbReference type="InterPro" id="IPR001562">
    <property type="entry name" value="Znf_Btk_motif"/>
</dbReference>
<dbReference type="Gene3D" id="1.10.506.10">
    <property type="entry name" value="GTPase Activation - p120gap, domain 1"/>
    <property type="match status" value="1"/>
</dbReference>
<dbReference type="EMBL" id="JAUNZN010000013">
    <property type="protein sequence ID" value="KAK4813234.1"/>
    <property type="molecule type" value="Genomic_DNA"/>
</dbReference>
<dbReference type="AlphaFoldDB" id="A0AAN7MWI0"/>
<organism evidence="11 12">
    <name type="scientific">Mycteria americana</name>
    <name type="common">Wood stork</name>
    <dbReference type="NCBI Taxonomy" id="33587"/>
    <lineage>
        <taxon>Eukaryota</taxon>
        <taxon>Metazoa</taxon>
        <taxon>Chordata</taxon>
        <taxon>Craniata</taxon>
        <taxon>Vertebrata</taxon>
        <taxon>Euteleostomi</taxon>
        <taxon>Archelosauria</taxon>
        <taxon>Archosauria</taxon>
        <taxon>Dinosauria</taxon>
        <taxon>Saurischia</taxon>
        <taxon>Theropoda</taxon>
        <taxon>Coelurosauria</taxon>
        <taxon>Aves</taxon>
        <taxon>Neognathae</taxon>
        <taxon>Neoaves</taxon>
        <taxon>Aequornithes</taxon>
        <taxon>Ciconiiformes</taxon>
        <taxon>Ciconiidae</taxon>
        <taxon>Mycteria</taxon>
    </lineage>
</organism>
<dbReference type="InterPro" id="IPR039360">
    <property type="entry name" value="Ras_GTPase"/>
</dbReference>